<keyword evidence="1" id="KW-0812">Transmembrane</keyword>
<evidence type="ECO:0000313" key="2">
    <source>
        <dbReference type="EMBL" id="TLC97935.1"/>
    </source>
</evidence>
<gene>
    <name evidence="2" type="ORF">DSM106044_05300</name>
</gene>
<proteinExistence type="predicted"/>
<sequence length="46" mass="5477">MSTFIHEKAKEKSISMYVAQIWTPDFVCYDEVIFVIFSIIWNAYVL</sequence>
<accession>A0A4U8Q847</accession>
<dbReference type="Proteomes" id="UP000306509">
    <property type="component" value="Unassembled WGS sequence"/>
</dbReference>
<reference evidence="2 3" key="1">
    <citation type="journal article" date="2019" name="Anaerobe">
        <title>Detection of Robinsoniella peoriensis in multiple bone samples of a trauma patient.</title>
        <authorList>
            <person name="Schrottner P."/>
            <person name="Hartwich K."/>
            <person name="Bunk B."/>
            <person name="Schober I."/>
            <person name="Helbig S."/>
            <person name="Rudolph W.W."/>
            <person name="Gunzer F."/>
        </authorList>
    </citation>
    <scope>NUCLEOTIDE SEQUENCE [LARGE SCALE GENOMIC DNA]</scope>
    <source>
        <strain evidence="2 3">DSM 106044</strain>
    </source>
</reference>
<protein>
    <submittedName>
        <fullName evidence="2">Uncharacterized protein</fullName>
    </submittedName>
</protein>
<evidence type="ECO:0000256" key="1">
    <source>
        <dbReference type="SAM" id="Phobius"/>
    </source>
</evidence>
<organism evidence="2 3">
    <name type="scientific">Robinsoniella peoriensis</name>
    <dbReference type="NCBI Taxonomy" id="180332"/>
    <lineage>
        <taxon>Bacteria</taxon>
        <taxon>Bacillati</taxon>
        <taxon>Bacillota</taxon>
        <taxon>Clostridia</taxon>
        <taxon>Lachnospirales</taxon>
        <taxon>Lachnospiraceae</taxon>
        <taxon>Robinsoniella</taxon>
    </lineage>
</organism>
<dbReference type="AlphaFoldDB" id="A0A4U8Q847"/>
<evidence type="ECO:0000313" key="3">
    <source>
        <dbReference type="Proteomes" id="UP000306509"/>
    </source>
</evidence>
<feature type="transmembrane region" description="Helical" evidence="1">
    <location>
        <begin position="21"/>
        <end position="44"/>
    </location>
</feature>
<dbReference type="EMBL" id="QGQD01000107">
    <property type="protein sequence ID" value="TLC97935.1"/>
    <property type="molecule type" value="Genomic_DNA"/>
</dbReference>
<name>A0A4U8Q847_9FIRM</name>
<keyword evidence="1" id="KW-1133">Transmembrane helix</keyword>
<keyword evidence="3" id="KW-1185">Reference proteome</keyword>
<comment type="caution">
    <text evidence="2">The sequence shown here is derived from an EMBL/GenBank/DDBJ whole genome shotgun (WGS) entry which is preliminary data.</text>
</comment>
<keyword evidence="1" id="KW-0472">Membrane</keyword>